<comment type="similarity">
    <text evidence="4 12">Belongs to the serine/threonine dehydratase family.</text>
</comment>
<dbReference type="GO" id="GO:0006567">
    <property type="term" value="P:L-threonine catabolic process"/>
    <property type="evidence" value="ECO:0007669"/>
    <property type="project" value="TreeGrafter"/>
</dbReference>
<dbReference type="GO" id="GO:0009097">
    <property type="term" value="P:isoleucine biosynthetic process"/>
    <property type="evidence" value="ECO:0007669"/>
    <property type="project" value="UniProtKB-UniRule"/>
</dbReference>
<dbReference type="InterPro" id="IPR050147">
    <property type="entry name" value="Ser/Thr_Dehydratase"/>
</dbReference>
<dbReference type="SUPFAM" id="SSF55021">
    <property type="entry name" value="ACT-like"/>
    <property type="match status" value="1"/>
</dbReference>
<keyword evidence="10 12" id="KW-0100">Branched-chain amino acid biosynthesis</keyword>
<dbReference type="FunFam" id="3.40.50.1100:FF:000005">
    <property type="entry name" value="Threonine dehydratase catabolic"/>
    <property type="match status" value="1"/>
</dbReference>
<dbReference type="EMBL" id="BLLI01000043">
    <property type="protein sequence ID" value="GFH42866.1"/>
    <property type="molecule type" value="Genomic_DNA"/>
</dbReference>
<evidence type="ECO:0000256" key="12">
    <source>
        <dbReference type="RuleBase" id="RU362012"/>
    </source>
</evidence>
<evidence type="ECO:0000256" key="11">
    <source>
        <dbReference type="ARBA" id="ARBA00025527"/>
    </source>
</evidence>
<dbReference type="GO" id="GO:0003941">
    <property type="term" value="F:L-serine ammonia-lyase activity"/>
    <property type="evidence" value="ECO:0007669"/>
    <property type="project" value="TreeGrafter"/>
</dbReference>
<keyword evidence="6 12" id="KW-0028">Amino-acid biosynthesis</keyword>
<evidence type="ECO:0000313" key="15">
    <source>
        <dbReference type="Proteomes" id="UP000480303"/>
    </source>
</evidence>
<dbReference type="InterPro" id="IPR036052">
    <property type="entry name" value="TrpB-like_PALP_sf"/>
</dbReference>
<dbReference type="Proteomes" id="UP000480303">
    <property type="component" value="Unassembled WGS sequence"/>
</dbReference>
<dbReference type="InterPro" id="IPR001926">
    <property type="entry name" value="TrpB-like_PALP"/>
</dbReference>
<dbReference type="InterPro" id="IPR001721">
    <property type="entry name" value="TD_ACT-like"/>
</dbReference>
<dbReference type="PANTHER" id="PTHR48078:SF11">
    <property type="entry name" value="THREONINE DEHYDRATASE, MITOCHONDRIAL"/>
    <property type="match status" value="1"/>
</dbReference>
<sequence length="416" mass="45489">MVTYQDILTANDVLKDVVIQTPMRRDSYLSEKYGANIYLKQENVQKVRSFKLRGAYYAIKNLPQEKLICGVVCASAGNHAQGVAYTCNELQIPATIFMPTTTPQQKITQVKFFGGNYAEIALVGDTFDESATAAMNFAKRENKTFIDPFDNPDVIAGQGTVAVEIFDEATSKNIKIDKILVAVGGGGLVSGVSLYSKHASPDTEIIGVEATGARSMQAAFDNGAPIKLETVDKFADGIAVQKVGQLTYQIAKDNVAKLVNTDEGLISSTILDLYSKQGIVAEPAGAASVAALKLIKNDIKGKNIVCVISGGNNDINRMQEIEEKSLIYEGLKHYFVVNFPQRPGALREFVNEIISPQDDITRFEYIKRANKGTGPVLIGILLSNKHDYPQLIERLAEFDSKFIDLKGQESLYNLLV</sequence>
<dbReference type="PANTHER" id="PTHR48078">
    <property type="entry name" value="THREONINE DEHYDRATASE, MITOCHONDRIAL-RELATED"/>
    <property type="match status" value="1"/>
</dbReference>
<dbReference type="EC" id="4.3.1.19" evidence="12"/>
<comment type="function">
    <text evidence="11 12">Catalyzes the anaerobic formation of alpha-ketobutyrate and ammonia from threonine in a two-step reaction. The first step involved a dehydration of threonine and a production of enamine intermediates (aminocrotonate), which tautomerizes to its imine form (iminobutyrate). Both intermediates are unstable and short-lived. The second step is the nonenzymatic hydrolysis of the enamine/imine intermediates to form 2-ketobutyrate and free ammonia. In the low water environment of the cell, the second step is accelerated by RidA.</text>
</comment>
<dbReference type="InterPro" id="IPR000634">
    <property type="entry name" value="Ser/Thr_deHydtase_PyrdxlP-BS"/>
</dbReference>
<keyword evidence="9 12" id="KW-0456">Lyase</keyword>
<protein>
    <recommendedName>
        <fullName evidence="12">L-threonine dehydratase</fullName>
        <ecNumber evidence="12">4.3.1.19</ecNumber>
    </recommendedName>
    <alternativeName>
        <fullName evidence="12">Threonine deaminase</fullName>
    </alternativeName>
</protein>
<keyword evidence="8 12" id="KW-0663">Pyridoxal phosphate</keyword>
<evidence type="ECO:0000256" key="4">
    <source>
        <dbReference type="ARBA" id="ARBA00010869"/>
    </source>
</evidence>
<dbReference type="PROSITE" id="PS00165">
    <property type="entry name" value="DEHYDRATASE_SER_THR"/>
    <property type="match status" value="1"/>
</dbReference>
<evidence type="ECO:0000259" key="13">
    <source>
        <dbReference type="PROSITE" id="PS51672"/>
    </source>
</evidence>
<accession>A0A6A0BDI0</accession>
<dbReference type="UniPathway" id="UPA00047">
    <property type="reaction ID" value="UER00054"/>
</dbReference>
<dbReference type="InterPro" id="IPR011820">
    <property type="entry name" value="IlvA"/>
</dbReference>
<dbReference type="NCBIfam" id="TIGR02079">
    <property type="entry name" value="THD1"/>
    <property type="match status" value="1"/>
</dbReference>
<comment type="cofactor">
    <cofactor evidence="2 12">
        <name>pyridoxal 5'-phosphate</name>
        <dbReference type="ChEBI" id="CHEBI:597326"/>
    </cofactor>
</comment>
<evidence type="ECO:0000256" key="6">
    <source>
        <dbReference type="ARBA" id="ARBA00022605"/>
    </source>
</evidence>
<dbReference type="RefSeq" id="WP_172209248.1">
    <property type="nucleotide sequence ID" value="NZ_BLLI01000043.1"/>
</dbReference>
<evidence type="ECO:0000256" key="1">
    <source>
        <dbReference type="ARBA" id="ARBA00001274"/>
    </source>
</evidence>
<evidence type="ECO:0000256" key="2">
    <source>
        <dbReference type="ARBA" id="ARBA00001933"/>
    </source>
</evidence>
<dbReference type="CDD" id="cd01562">
    <property type="entry name" value="Thr-dehyd"/>
    <property type="match status" value="1"/>
</dbReference>
<dbReference type="GO" id="GO:0006565">
    <property type="term" value="P:L-serine catabolic process"/>
    <property type="evidence" value="ECO:0007669"/>
    <property type="project" value="TreeGrafter"/>
</dbReference>
<keyword evidence="7 12" id="KW-0412">Isoleucine biosynthesis</keyword>
<dbReference type="Pfam" id="PF00585">
    <property type="entry name" value="Thr_dehydrat_C"/>
    <property type="match status" value="1"/>
</dbReference>
<feature type="domain" description="ACT-like" evidence="13">
    <location>
        <begin position="333"/>
        <end position="407"/>
    </location>
</feature>
<evidence type="ECO:0000256" key="5">
    <source>
        <dbReference type="ARBA" id="ARBA00011881"/>
    </source>
</evidence>
<dbReference type="GO" id="GO:0004794">
    <property type="term" value="F:threonine deaminase activity"/>
    <property type="evidence" value="ECO:0007669"/>
    <property type="project" value="UniProtKB-UniRule"/>
</dbReference>
<dbReference type="NCBIfam" id="NF006390">
    <property type="entry name" value="PRK08639.1"/>
    <property type="match status" value="1"/>
</dbReference>
<reference evidence="14 15" key="1">
    <citation type="submission" date="2020-02" db="EMBL/GenBank/DDBJ databases">
        <title>Draft genome sequence of Lactococcus sp. Hs30E4-3.</title>
        <authorList>
            <person name="Noda S."/>
            <person name="Yuki M."/>
            <person name="Ohkuma M."/>
        </authorList>
    </citation>
    <scope>NUCLEOTIDE SEQUENCE [LARGE SCALE GENOMIC DNA]</scope>
    <source>
        <strain evidence="14 15">Hs30E4-3</strain>
    </source>
</reference>
<dbReference type="InterPro" id="IPR045865">
    <property type="entry name" value="ACT-like_dom_sf"/>
</dbReference>
<evidence type="ECO:0000256" key="7">
    <source>
        <dbReference type="ARBA" id="ARBA00022624"/>
    </source>
</evidence>
<proteinExistence type="inferred from homology"/>
<comment type="catalytic activity">
    <reaction evidence="1 12">
        <text>L-threonine = 2-oxobutanoate + NH4(+)</text>
        <dbReference type="Rhea" id="RHEA:22108"/>
        <dbReference type="ChEBI" id="CHEBI:16763"/>
        <dbReference type="ChEBI" id="CHEBI:28938"/>
        <dbReference type="ChEBI" id="CHEBI:57926"/>
        <dbReference type="EC" id="4.3.1.19"/>
    </reaction>
</comment>
<dbReference type="Gene3D" id="3.40.50.1100">
    <property type="match status" value="2"/>
</dbReference>
<evidence type="ECO:0000313" key="14">
    <source>
        <dbReference type="EMBL" id="GFH42866.1"/>
    </source>
</evidence>
<dbReference type="GO" id="GO:0030170">
    <property type="term" value="F:pyridoxal phosphate binding"/>
    <property type="evidence" value="ECO:0007669"/>
    <property type="project" value="InterPro"/>
</dbReference>
<dbReference type="SUPFAM" id="SSF53686">
    <property type="entry name" value="Tryptophan synthase beta subunit-like PLP-dependent enzymes"/>
    <property type="match status" value="1"/>
</dbReference>
<dbReference type="Pfam" id="PF00291">
    <property type="entry name" value="PALP"/>
    <property type="match status" value="1"/>
</dbReference>
<organism evidence="14 15">
    <name type="scientific">Pseudolactococcus hodotermopsidis</name>
    <dbReference type="NCBI Taxonomy" id="2709157"/>
    <lineage>
        <taxon>Bacteria</taxon>
        <taxon>Bacillati</taxon>
        <taxon>Bacillota</taxon>
        <taxon>Bacilli</taxon>
        <taxon>Lactobacillales</taxon>
        <taxon>Streptococcaceae</taxon>
        <taxon>Pseudolactococcus</taxon>
    </lineage>
</organism>
<comment type="caution">
    <text evidence="14">The sequence shown here is derived from an EMBL/GenBank/DDBJ whole genome shotgun (WGS) entry which is preliminary data.</text>
</comment>
<evidence type="ECO:0000256" key="10">
    <source>
        <dbReference type="ARBA" id="ARBA00023304"/>
    </source>
</evidence>
<dbReference type="PROSITE" id="PS51672">
    <property type="entry name" value="ACT_LIKE"/>
    <property type="match status" value="1"/>
</dbReference>
<gene>
    <name evidence="12 14" type="primary">ilvA</name>
    <name evidence="14" type="ORF">Hs30E_14170</name>
</gene>
<comment type="subunit">
    <text evidence="5 12">Homotetramer.</text>
</comment>
<dbReference type="AlphaFoldDB" id="A0A6A0BDI0"/>
<evidence type="ECO:0000256" key="8">
    <source>
        <dbReference type="ARBA" id="ARBA00022898"/>
    </source>
</evidence>
<comment type="pathway">
    <text evidence="3 12">Amino-acid biosynthesis; L-isoleucine biosynthesis; 2-oxobutanoate from L-threonine: step 1/1.</text>
</comment>
<keyword evidence="15" id="KW-1185">Reference proteome</keyword>
<evidence type="ECO:0000256" key="9">
    <source>
        <dbReference type="ARBA" id="ARBA00023239"/>
    </source>
</evidence>
<evidence type="ECO:0000256" key="3">
    <source>
        <dbReference type="ARBA" id="ARBA00004810"/>
    </source>
</evidence>
<name>A0A6A0BDI0_9LACT</name>